<dbReference type="SUPFAM" id="SSF53335">
    <property type="entry name" value="S-adenosyl-L-methionine-dependent methyltransferases"/>
    <property type="match status" value="1"/>
</dbReference>
<dbReference type="GO" id="GO:0008168">
    <property type="term" value="F:methyltransferase activity"/>
    <property type="evidence" value="ECO:0007669"/>
    <property type="project" value="UniProtKB-KW"/>
</dbReference>
<keyword evidence="4" id="KW-1185">Reference proteome</keyword>
<dbReference type="InterPro" id="IPR054269">
    <property type="entry name" value="DUF7000"/>
</dbReference>
<dbReference type="EMBL" id="CP002541">
    <property type="protein sequence ID" value="ADY14395.1"/>
    <property type="molecule type" value="Genomic_DNA"/>
</dbReference>
<organism evidence="3 4">
    <name type="scientific">Sphaerochaeta globosa (strain ATCC BAA-1886 / DSM 22777 / Buddy)</name>
    <name type="common">Spirochaeta sp. (strain Buddy)</name>
    <dbReference type="NCBI Taxonomy" id="158189"/>
    <lineage>
        <taxon>Bacteria</taxon>
        <taxon>Pseudomonadati</taxon>
        <taxon>Spirochaetota</taxon>
        <taxon>Spirochaetia</taxon>
        <taxon>Spirochaetales</taxon>
        <taxon>Sphaerochaetaceae</taxon>
        <taxon>Sphaerochaeta</taxon>
    </lineage>
</organism>
<keyword evidence="3" id="KW-0808">Transferase</keyword>
<dbReference type="InterPro" id="IPR029063">
    <property type="entry name" value="SAM-dependent_MTases_sf"/>
</dbReference>
<reference evidence="4" key="1">
    <citation type="submission" date="2011-02" db="EMBL/GenBank/DDBJ databases">
        <title>Complete sequence of Spirochaeta sp. Buddy.</title>
        <authorList>
            <person name="Lucas S."/>
            <person name="Copeland A."/>
            <person name="Lapidus A."/>
            <person name="Cheng J.-F."/>
            <person name="Goodwin L."/>
            <person name="Pitluck S."/>
            <person name="Zeytun A."/>
            <person name="Detter J.C."/>
            <person name="Han C."/>
            <person name="Tapia R."/>
            <person name="Land M."/>
            <person name="Hauser L."/>
            <person name="Kyrpides N."/>
            <person name="Ivanova N."/>
            <person name="Mikhailova N."/>
            <person name="Pagani I."/>
            <person name="Ritalahti K.M."/>
            <person name="Loeffler F.E."/>
            <person name="Woyke T."/>
        </authorList>
    </citation>
    <scope>NUCLEOTIDE SEQUENCE [LARGE SCALE GENOMIC DNA]</scope>
    <source>
        <strain evidence="4">ATCC BAA-1886 / DSM 22777 / Buddy</strain>
    </source>
</reference>
<dbReference type="GO" id="GO:0032259">
    <property type="term" value="P:methylation"/>
    <property type="evidence" value="ECO:0007669"/>
    <property type="project" value="UniProtKB-KW"/>
</dbReference>
<evidence type="ECO:0000313" key="4">
    <source>
        <dbReference type="Proteomes" id="UP000008466"/>
    </source>
</evidence>
<evidence type="ECO:0000313" key="3">
    <source>
        <dbReference type="EMBL" id="ADY14395.1"/>
    </source>
</evidence>
<dbReference type="InterPro" id="IPR041698">
    <property type="entry name" value="Methyltransf_25"/>
</dbReference>
<dbReference type="RefSeq" id="WP_013608240.1">
    <property type="nucleotide sequence ID" value="NC_015152.1"/>
</dbReference>
<feature type="domain" description="DUF7000" evidence="2">
    <location>
        <begin position="259"/>
        <end position="413"/>
    </location>
</feature>
<dbReference type="Pfam" id="PF22526">
    <property type="entry name" value="DUF7000"/>
    <property type="match status" value="1"/>
</dbReference>
<protein>
    <submittedName>
        <fullName evidence="3">Methyltransferase type 11</fullName>
    </submittedName>
</protein>
<dbReference type="PANTHER" id="PTHR43591:SF110">
    <property type="entry name" value="RHODANESE DOMAIN-CONTAINING PROTEIN"/>
    <property type="match status" value="1"/>
</dbReference>
<dbReference type="Gene3D" id="3.40.50.150">
    <property type="entry name" value="Vaccinia Virus protein VP39"/>
    <property type="match status" value="1"/>
</dbReference>
<dbReference type="HOGENOM" id="CLU_663742_0_0_12"/>
<gene>
    <name evidence="3" type="ordered locus">SpiBuddy_2584</name>
</gene>
<name>F0RT95_SPHGB</name>
<dbReference type="CDD" id="cd02440">
    <property type="entry name" value="AdoMet_MTases"/>
    <property type="match status" value="1"/>
</dbReference>
<dbReference type="OrthoDB" id="9811589at2"/>
<dbReference type="KEGG" id="sbu:SpiBuddy_2584"/>
<proteinExistence type="predicted"/>
<evidence type="ECO:0000259" key="1">
    <source>
        <dbReference type="Pfam" id="PF13649"/>
    </source>
</evidence>
<dbReference type="Gene3D" id="2.20.25.110">
    <property type="entry name" value="S-adenosyl-L-methionine-dependent methyltransferases"/>
    <property type="match status" value="1"/>
</dbReference>
<dbReference type="eggNOG" id="COG2227">
    <property type="taxonomic scope" value="Bacteria"/>
</dbReference>
<dbReference type="Proteomes" id="UP000008466">
    <property type="component" value="Chromosome"/>
</dbReference>
<dbReference type="AlphaFoldDB" id="F0RT95"/>
<dbReference type="Pfam" id="PF13649">
    <property type="entry name" value="Methyltransf_25"/>
    <property type="match status" value="1"/>
</dbReference>
<keyword evidence="3" id="KW-0489">Methyltransferase</keyword>
<dbReference type="STRING" id="158189.SpiBuddy_2584"/>
<accession>F0RT95</accession>
<sequence>MADPWYVSLFKNYAHHYDNESFTQGTLGECDFIEQELGYDKKLKLLDVGCGTGRHTIELTKRGYTVTGIDLSEAQLQRARQKAQEAHLDIPFLQADARNLNFDRCFDAAIMLCEGGFCLMETDRENEAILISIAKALKDEALLIFTTLNGLFPLTHSLDDFYGQVIDAGSACADTHFNPISMRDHNTTSFTDDANKEHSVTSSERYYIPSELTSMLEKLGFSTIEFFGATLGAFSREKPLTSDDFEMLAVAKKQLSDDSLIDLYTRSLQSGLQERAYRLIFSFFCNLQTQLQQQYPQAKVSSLYQGYLDMSYLALVPPRLEQLGLKLAIVYVHANKGFEFWLAARNRGLQDSWREKLRNKVYAPYLLVEKGPGIDAIVSIGLEGNLSFGNQHALITRLCDTLDLMLTDLEKLLN</sequence>
<evidence type="ECO:0000259" key="2">
    <source>
        <dbReference type="Pfam" id="PF22526"/>
    </source>
</evidence>
<dbReference type="PANTHER" id="PTHR43591">
    <property type="entry name" value="METHYLTRANSFERASE"/>
    <property type="match status" value="1"/>
</dbReference>
<feature type="domain" description="Methyltransferase" evidence="1">
    <location>
        <begin position="46"/>
        <end position="138"/>
    </location>
</feature>